<evidence type="ECO:0000313" key="1">
    <source>
        <dbReference type="EMBL" id="AEM39740.1"/>
    </source>
</evidence>
<gene>
    <name evidence="1" type="ordered locus">Pyrfu_1887</name>
</gene>
<accession>G0ED62</accession>
<keyword evidence="2" id="KW-1185">Reference proteome</keyword>
<organism evidence="1 2">
    <name type="scientific">Pyrolobus fumarii (strain DSM 11204 / 1A)</name>
    <dbReference type="NCBI Taxonomy" id="694429"/>
    <lineage>
        <taxon>Archaea</taxon>
        <taxon>Thermoproteota</taxon>
        <taxon>Thermoprotei</taxon>
        <taxon>Desulfurococcales</taxon>
        <taxon>Pyrodictiaceae</taxon>
        <taxon>Pyrolobus</taxon>
    </lineage>
</organism>
<sequence length="355" mass="39814">MSLRPFKLILGTPVPGIPRPWQQVRIPGVMVSAYTLLTNPRLRELARGRGLRRLLGLSDDVELWIDSGGYQFMRKGFDPGPEKLAALYREIDADFYVSLDYPPRPREPLATRALKVVKTIEAFNKMRSLLGGLRDRLVPVFHLSWGKLLRIQLHSYSVAEAAAIGGLVPLMMQLDGKYSRRRAVAFLALMRRLWGSRLHALGLASAAVIPLLRIIGIDSGDTQTWRHKAAYGKVIIPGLGERHVSGREVRFGPARLRDGEELRLYRMILEEASRELGLDPQKIAHDFVARAVLNAWVLNRVAINGYGYLAASRAWLNLYQYASELVRRDPGEIEMEIEKMALEAMKSLAGGTAAK</sequence>
<proteinExistence type="predicted"/>
<dbReference type="Proteomes" id="UP000001037">
    <property type="component" value="Chromosome"/>
</dbReference>
<dbReference type="AlphaFoldDB" id="G0ED62"/>
<dbReference type="RefSeq" id="WP_014027417.1">
    <property type="nucleotide sequence ID" value="NC_015931.1"/>
</dbReference>
<dbReference type="Gene3D" id="3.20.20.105">
    <property type="entry name" value="Queuine tRNA-ribosyltransferase-like"/>
    <property type="match status" value="1"/>
</dbReference>
<dbReference type="SUPFAM" id="SSF51713">
    <property type="entry name" value="tRNA-guanine transglycosylase"/>
    <property type="match status" value="1"/>
</dbReference>
<dbReference type="EMBL" id="CP002838">
    <property type="protein sequence ID" value="AEM39740.1"/>
    <property type="molecule type" value="Genomic_DNA"/>
</dbReference>
<name>G0ED62_PYRF1</name>
<dbReference type="GO" id="GO:0006400">
    <property type="term" value="P:tRNA modification"/>
    <property type="evidence" value="ECO:0007669"/>
    <property type="project" value="InterPro"/>
</dbReference>
<dbReference type="HOGENOM" id="CLU_873238_0_0_2"/>
<protein>
    <submittedName>
        <fullName evidence="1">Uncharacterized protein</fullName>
    </submittedName>
</protein>
<dbReference type="KEGG" id="pfm:Pyrfu_1887"/>
<reference evidence="1 2" key="1">
    <citation type="journal article" date="2011" name="Stand. Genomic Sci.">
        <title>Complete genome sequence of the hyperthermophilic chemolithoautotroph Pyrolobus fumarii type strain (1A).</title>
        <authorList>
            <person name="Anderson I."/>
            <person name="Goker M."/>
            <person name="Nolan M."/>
            <person name="Lucas S."/>
            <person name="Hammon N."/>
            <person name="Deshpande S."/>
            <person name="Cheng J.F."/>
            <person name="Tapia R."/>
            <person name="Han C."/>
            <person name="Goodwin L."/>
            <person name="Pitluck S."/>
            <person name="Huntemann M."/>
            <person name="Liolios K."/>
            <person name="Ivanova N."/>
            <person name="Pagani I."/>
            <person name="Mavromatis K."/>
            <person name="Ovchinikova G."/>
            <person name="Pati A."/>
            <person name="Chen A."/>
            <person name="Palaniappan K."/>
            <person name="Land M."/>
            <person name="Hauser L."/>
            <person name="Brambilla E.M."/>
            <person name="Huber H."/>
            <person name="Yasawong M."/>
            <person name="Rohde M."/>
            <person name="Spring S."/>
            <person name="Abt B."/>
            <person name="Sikorski J."/>
            <person name="Wirth R."/>
            <person name="Detter J.C."/>
            <person name="Woyke T."/>
            <person name="Bristow J."/>
            <person name="Eisen J.A."/>
            <person name="Markowitz V."/>
            <person name="Hugenholtz P."/>
            <person name="Kyrpides N.C."/>
            <person name="Klenk H.P."/>
            <person name="Lapidus A."/>
        </authorList>
    </citation>
    <scope>NUCLEOTIDE SEQUENCE [LARGE SCALE GENOMIC DNA]</scope>
    <source>
        <strain evidence="2">DSM 11204 / 1A</strain>
    </source>
</reference>
<dbReference type="GeneID" id="11138226"/>
<dbReference type="OrthoDB" id="6871at2157"/>
<dbReference type="InParanoid" id="G0ED62"/>
<dbReference type="STRING" id="694429.Pyrfu_1887"/>
<evidence type="ECO:0000313" key="2">
    <source>
        <dbReference type="Proteomes" id="UP000001037"/>
    </source>
</evidence>
<dbReference type="InterPro" id="IPR036511">
    <property type="entry name" value="TGT-like_sf"/>
</dbReference>
<dbReference type="eggNOG" id="arCOG00996">
    <property type="taxonomic scope" value="Archaea"/>
</dbReference>